<dbReference type="InParanoid" id="C5L1Q9"/>
<dbReference type="RefSeq" id="XP_002777510.1">
    <property type="nucleotide sequence ID" value="XM_002777464.1"/>
</dbReference>
<evidence type="ECO:0000313" key="1">
    <source>
        <dbReference type="EMBL" id="EER09326.1"/>
    </source>
</evidence>
<dbReference type="AlphaFoldDB" id="C5L1Q9"/>
<sequence length="695" mass="77793">MDPAAVEFDAMCRQTSIIPASVHRSNPEIGARRIVSGFGTDATTHDPNVTGRPSGGREVEELSKTIADLNKDICGRMEQLIMSHQYASNQTSVNGRYINPVVYCMAKPLLQARLAMLEPSFKFEFYRRLDEMLNLTEDIVENEGQVLTMVEEMLREEARDNFKKLNASGSDTRVPEIHSTRTIIPPAKNFTTTDSVSFNKSTEVPDDQNAELSEAHLTSETCPGAFMDSREYESDDFQPEEDVADLMDIDAVEEDITDDDSDDTELHEASTASAQGNLGHKNDKFGGEPFIIYKGHIYTVVKRYLLAHPYLRFKDASLEKLKTGHRRCILQCKRTVSDVIADKVPAKGSRPDWRLWPTHTCRFAEILVRMESGRCFFYPLKSIATELDQWRSHGGGPLHGTEICKSSYVPPDIVDHWAELLHTTPTLTLDKLKLKTNERYMAGGYCNESIEFLANKGLTDYAKIRGVYRSLKENGKGGLNLDDFIEQLKSLRLSSEEIREAMTPILSSLRKVESGASTEADLLRVRQADRCIILDNILCEKGLEPSGRCEVTELSMVFTSLRMLRNLERCKTIGIDATYNVIFADVVLTVVCALPRDAAARPVALCLMKRETTKSVAHMLKQVMAAAAALELVGSIPSEVVMDGSASLHSGVEEVLGNDVIIISCYYHMKQRARKAKATARLSRKLWFAISKIWI</sequence>
<dbReference type="Proteomes" id="UP000007800">
    <property type="component" value="Unassembled WGS sequence"/>
</dbReference>
<organism evidence="2">
    <name type="scientific">Perkinsus marinus (strain ATCC 50983 / TXsc)</name>
    <dbReference type="NCBI Taxonomy" id="423536"/>
    <lineage>
        <taxon>Eukaryota</taxon>
        <taxon>Sar</taxon>
        <taxon>Alveolata</taxon>
        <taxon>Perkinsozoa</taxon>
        <taxon>Perkinsea</taxon>
        <taxon>Perkinsida</taxon>
        <taxon>Perkinsidae</taxon>
        <taxon>Perkinsus</taxon>
    </lineage>
</organism>
<protein>
    <recommendedName>
        <fullName evidence="3">MULE transposase domain-containing protein</fullName>
    </recommendedName>
</protein>
<evidence type="ECO:0000313" key="2">
    <source>
        <dbReference type="Proteomes" id="UP000007800"/>
    </source>
</evidence>
<evidence type="ECO:0008006" key="3">
    <source>
        <dbReference type="Google" id="ProtNLM"/>
    </source>
</evidence>
<dbReference type="EMBL" id="GG678406">
    <property type="protein sequence ID" value="EER09326.1"/>
    <property type="molecule type" value="Genomic_DNA"/>
</dbReference>
<accession>C5L1Q9</accession>
<gene>
    <name evidence="1" type="ORF">Pmar_PMAR003174</name>
</gene>
<name>C5L1Q9_PERM5</name>
<dbReference type="GeneID" id="9065757"/>
<keyword evidence="2" id="KW-1185">Reference proteome</keyword>
<proteinExistence type="predicted"/>
<reference evidence="1 2" key="1">
    <citation type="submission" date="2008-07" db="EMBL/GenBank/DDBJ databases">
        <authorList>
            <person name="El-Sayed N."/>
            <person name="Caler E."/>
            <person name="Inman J."/>
            <person name="Amedeo P."/>
            <person name="Hass B."/>
            <person name="Wortman J."/>
        </authorList>
    </citation>
    <scope>NUCLEOTIDE SEQUENCE [LARGE SCALE GENOMIC DNA]</scope>
    <source>
        <strain evidence="2">ATCC 50983 / TXsc</strain>
    </source>
</reference>